<protein>
    <submittedName>
        <fullName evidence="2">Plasmid segregation protein ParM</fullName>
    </submittedName>
</protein>
<dbReference type="InterPro" id="IPR040607">
    <property type="entry name" value="ALP_N"/>
</dbReference>
<dbReference type="EMBL" id="JACHGH010000001">
    <property type="protein sequence ID" value="MBB6451965.1"/>
    <property type="molecule type" value="Genomic_DNA"/>
</dbReference>
<gene>
    <name evidence="2" type="ORF">HNQ94_000386</name>
</gene>
<sequence length="279" mass="31638">MLLAVDAGNYKVKVVGKEGVLDFYSDIGEYREIKLKQKHGEEDMVVEYEGKKYFAGTLAKFESEFGGLLMGKTKAHNDAKIRTLIALHRYCLDGSQVKLITGQPIEMHDDEEKMKIVGMLQGTHQLTINNSSKTIHVDDVKVAPEGAIIAWHRPRKGRRRVIDIGSGTINCATIHDMRYIDKDSFTISFGANTNISNDYERMAEGIIRQTSKKWDKFDEVEVAGGIAKEMLPYLKQHFINAEVIEPQFRTSNTIHLLHPSFVNAYAMYKFGVKMYGEKN</sequence>
<accession>A0A841Q1W6</accession>
<keyword evidence="3" id="KW-1185">Reference proteome</keyword>
<proteinExistence type="predicted"/>
<dbReference type="AlphaFoldDB" id="A0A841Q1W6"/>
<dbReference type="Pfam" id="PF17989">
    <property type="entry name" value="ALP_N"/>
    <property type="match status" value="1"/>
</dbReference>
<reference evidence="2 3" key="1">
    <citation type="submission" date="2020-08" db="EMBL/GenBank/DDBJ databases">
        <title>Genomic Encyclopedia of Type Strains, Phase IV (KMG-IV): sequencing the most valuable type-strain genomes for metagenomic binning, comparative biology and taxonomic classification.</title>
        <authorList>
            <person name="Goeker M."/>
        </authorList>
    </citation>
    <scope>NUCLEOTIDE SEQUENCE [LARGE SCALE GENOMIC DNA]</scope>
    <source>
        <strain evidence="2 3">DSM 19612</strain>
    </source>
</reference>
<dbReference type="Gene3D" id="3.30.420.40">
    <property type="match status" value="1"/>
</dbReference>
<organism evidence="2 3">
    <name type="scientific">Salirhabdus euzebyi</name>
    <dbReference type="NCBI Taxonomy" id="394506"/>
    <lineage>
        <taxon>Bacteria</taxon>
        <taxon>Bacillati</taxon>
        <taxon>Bacillota</taxon>
        <taxon>Bacilli</taxon>
        <taxon>Bacillales</taxon>
        <taxon>Bacillaceae</taxon>
        <taxon>Salirhabdus</taxon>
    </lineage>
</organism>
<evidence type="ECO:0000259" key="1">
    <source>
        <dbReference type="Pfam" id="PF17989"/>
    </source>
</evidence>
<dbReference type="Proteomes" id="UP000581688">
    <property type="component" value="Unassembled WGS sequence"/>
</dbReference>
<feature type="domain" description="Actin-like protein N-terminal" evidence="1">
    <location>
        <begin position="4"/>
        <end position="147"/>
    </location>
</feature>
<dbReference type="InterPro" id="IPR043129">
    <property type="entry name" value="ATPase_NBD"/>
</dbReference>
<evidence type="ECO:0000313" key="3">
    <source>
        <dbReference type="Proteomes" id="UP000581688"/>
    </source>
</evidence>
<dbReference type="CDD" id="cd10227">
    <property type="entry name" value="ASKHA_NBD_ParM-like"/>
    <property type="match status" value="1"/>
</dbReference>
<name>A0A841Q1W6_9BACI</name>
<comment type="caution">
    <text evidence="2">The sequence shown here is derived from an EMBL/GenBank/DDBJ whole genome shotgun (WGS) entry which is preliminary data.</text>
</comment>
<dbReference type="SUPFAM" id="SSF53067">
    <property type="entry name" value="Actin-like ATPase domain"/>
    <property type="match status" value="1"/>
</dbReference>
<dbReference type="RefSeq" id="WP_174494475.1">
    <property type="nucleotide sequence ID" value="NZ_CADDWK010000001.1"/>
</dbReference>
<evidence type="ECO:0000313" key="2">
    <source>
        <dbReference type="EMBL" id="MBB6451965.1"/>
    </source>
</evidence>